<keyword evidence="8" id="KW-1278">Translocase</keyword>
<evidence type="ECO:0000256" key="2">
    <source>
        <dbReference type="ARBA" id="ARBA00004370"/>
    </source>
</evidence>
<dbReference type="SUPFAM" id="SSF54292">
    <property type="entry name" value="2Fe-2S ferredoxin-like"/>
    <property type="match status" value="1"/>
</dbReference>
<keyword evidence="11" id="KW-0520">NAD</keyword>
<dbReference type="Gene3D" id="3.30.70.20">
    <property type="match status" value="1"/>
</dbReference>
<evidence type="ECO:0000256" key="6">
    <source>
        <dbReference type="ARBA" id="ARBA00022723"/>
    </source>
</evidence>
<dbReference type="PROSITE" id="PS51085">
    <property type="entry name" value="2FE2S_FER_2"/>
    <property type="match status" value="1"/>
</dbReference>
<dbReference type="FunFam" id="3.10.20.740:FF:000004">
    <property type="entry name" value="NADH-quinone oxidoreductase"/>
    <property type="match status" value="1"/>
</dbReference>
<dbReference type="GO" id="GO:0016020">
    <property type="term" value="C:membrane"/>
    <property type="evidence" value="ECO:0007669"/>
    <property type="project" value="UniProtKB-SubCell"/>
</dbReference>
<comment type="caution">
    <text evidence="16">The sequence shown here is derived from an EMBL/GenBank/DDBJ whole genome shotgun (WGS) entry which is preliminary data.</text>
</comment>
<evidence type="ECO:0000256" key="8">
    <source>
        <dbReference type="ARBA" id="ARBA00022967"/>
    </source>
</evidence>
<name>A0A662DM15_UNCAE</name>
<accession>A0A662DM15</accession>
<feature type="domain" description="4Fe-4S ferredoxin-type" evidence="15">
    <location>
        <begin position="115"/>
        <end position="142"/>
    </location>
</feature>
<evidence type="ECO:0000256" key="9">
    <source>
        <dbReference type="ARBA" id="ARBA00023004"/>
    </source>
</evidence>
<dbReference type="Pfam" id="PF00037">
    <property type="entry name" value="Fer4"/>
    <property type="match status" value="1"/>
</dbReference>
<dbReference type="GO" id="GO:0008137">
    <property type="term" value="F:NADH dehydrogenase (ubiquinone) activity"/>
    <property type="evidence" value="ECO:0007669"/>
    <property type="project" value="InterPro"/>
</dbReference>
<keyword evidence="12" id="KW-0472">Membrane</keyword>
<comment type="similarity">
    <text evidence="3">Belongs to the complex I 75 kDa subunit family.</text>
</comment>
<dbReference type="PROSITE" id="PS51379">
    <property type="entry name" value="4FE4S_FER_2"/>
    <property type="match status" value="2"/>
</dbReference>
<evidence type="ECO:0000256" key="11">
    <source>
        <dbReference type="ARBA" id="ARBA00023027"/>
    </source>
</evidence>
<comment type="cofactor">
    <cofactor evidence="13">
        <name>[2Fe-2S] cluster</name>
        <dbReference type="ChEBI" id="CHEBI:190135"/>
    </cofactor>
</comment>
<dbReference type="GO" id="GO:0051539">
    <property type="term" value="F:4 iron, 4 sulfur cluster binding"/>
    <property type="evidence" value="ECO:0007669"/>
    <property type="project" value="UniProtKB-KW"/>
</dbReference>
<keyword evidence="9" id="KW-0408">Iron</keyword>
<evidence type="ECO:0000256" key="10">
    <source>
        <dbReference type="ARBA" id="ARBA00023014"/>
    </source>
</evidence>
<dbReference type="InterPro" id="IPR050157">
    <property type="entry name" value="PSI_iron-sulfur_center"/>
</dbReference>
<dbReference type="FunFam" id="3.30.70.20:FF:000035">
    <property type="entry name" value="Iron hydrogenase 1"/>
    <property type="match status" value="1"/>
</dbReference>
<comment type="subcellular location">
    <subcellularLocation>
        <location evidence="2">Membrane</location>
    </subcellularLocation>
</comment>
<evidence type="ECO:0000256" key="7">
    <source>
        <dbReference type="ARBA" id="ARBA00022737"/>
    </source>
</evidence>
<gene>
    <name evidence="16" type="ORF">DRJ04_00930</name>
</gene>
<dbReference type="PROSITE" id="PS00198">
    <property type="entry name" value="4FE4S_FER_1"/>
    <property type="match status" value="1"/>
</dbReference>
<dbReference type="Proteomes" id="UP000280417">
    <property type="component" value="Unassembled WGS sequence"/>
</dbReference>
<evidence type="ECO:0000259" key="14">
    <source>
        <dbReference type="PROSITE" id="PS51085"/>
    </source>
</evidence>
<evidence type="ECO:0000256" key="4">
    <source>
        <dbReference type="ARBA" id="ARBA00022485"/>
    </source>
</evidence>
<evidence type="ECO:0000256" key="13">
    <source>
        <dbReference type="ARBA" id="ARBA00034078"/>
    </source>
</evidence>
<dbReference type="SUPFAM" id="SSF54862">
    <property type="entry name" value="4Fe-4S ferredoxins"/>
    <property type="match status" value="1"/>
</dbReference>
<dbReference type="AlphaFoldDB" id="A0A662DM15"/>
<dbReference type="GO" id="GO:0051537">
    <property type="term" value="F:2 iron, 2 sulfur cluster binding"/>
    <property type="evidence" value="ECO:0007669"/>
    <property type="project" value="UniProtKB-KW"/>
</dbReference>
<proteinExistence type="inferred from homology"/>
<dbReference type="Gene3D" id="3.10.20.740">
    <property type="match status" value="1"/>
</dbReference>
<keyword evidence="10" id="KW-0411">Iron-sulfur</keyword>
<dbReference type="PANTHER" id="PTHR24960:SF84">
    <property type="entry name" value="HYDROGENASE SUBUNIT"/>
    <property type="match status" value="1"/>
</dbReference>
<dbReference type="InterPro" id="IPR000283">
    <property type="entry name" value="NADH_UbQ_OxRdtase_75kDa_su_CS"/>
</dbReference>
<feature type="domain" description="2Fe-2S ferredoxin-type" evidence="14">
    <location>
        <begin position="1"/>
        <end position="80"/>
    </location>
</feature>
<evidence type="ECO:0000313" key="16">
    <source>
        <dbReference type="EMBL" id="RLE15179.1"/>
    </source>
</evidence>
<sequence length="260" mass="29039">MVKLVIDGKQVEVEKGLSVLEAAQKIGVEIPTLCYHPAVSAYGACRICTVEVIRKGWSRLTAACTYPVQEGIEVKTNSDKVKKARKLIMEMLLARCPNVKAIQDLAKKMGVEKTRFPEENEECILCGLCVRVCQEVIGVSAIGFVNRGIERKVTVPFEVQSDKCIGCGACAIVCPTGAIKIEDIEDKRRIDIWHTELERAKCKVCGRYFSPMATIDYLEKKGIEKIQEFLNLCPDCKRDVLINKLNKVNYSSSPVKFSNF</sequence>
<dbReference type="InterPro" id="IPR036010">
    <property type="entry name" value="2Fe-2S_ferredoxin-like_sf"/>
</dbReference>
<dbReference type="InterPro" id="IPR001041">
    <property type="entry name" value="2Fe-2S_ferredoxin-type"/>
</dbReference>
<dbReference type="InterPro" id="IPR017900">
    <property type="entry name" value="4Fe4S_Fe_S_CS"/>
</dbReference>
<keyword evidence="4" id="KW-0004">4Fe-4S</keyword>
<dbReference type="Pfam" id="PF13510">
    <property type="entry name" value="Fer2_4"/>
    <property type="match status" value="1"/>
</dbReference>
<evidence type="ECO:0000256" key="1">
    <source>
        <dbReference type="ARBA" id="ARBA00001966"/>
    </source>
</evidence>
<evidence type="ECO:0000256" key="5">
    <source>
        <dbReference type="ARBA" id="ARBA00022714"/>
    </source>
</evidence>
<comment type="cofactor">
    <cofactor evidence="1">
        <name>[4Fe-4S] cluster</name>
        <dbReference type="ChEBI" id="CHEBI:49883"/>
    </cofactor>
</comment>
<dbReference type="InterPro" id="IPR017896">
    <property type="entry name" value="4Fe4S_Fe-S-bd"/>
</dbReference>
<dbReference type="GO" id="GO:0046872">
    <property type="term" value="F:metal ion binding"/>
    <property type="evidence" value="ECO:0007669"/>
    <property type="project" value="UniProtKB-KW"/>
</dbReference>
<keyword evidence="5" id="KW-0001">2Fe-2S</keyword>
<dbReference type="GO" id="GO:0042773">
    <property type="term" value="P:ATP synthesis coupled electron transport"/>
    <property type="evidence" value="ECO:0007669"/>
    <property type="project" value="InterPro"/>
</dbReference>
<reference evidence="16 17" key="1">
    <citation type="submission" date="2018-06" db="EMBL/GenBank/DDBJ databases">
        <title>Extensive metabolic versatility and redundancy in microbially diverse, dynamic hydrothermal sediments.</title>
        <authorList>
            <person name="Dombrowski N."/>
            <person name="Teske A."/>
            <person name="Baker B.J."/>
        </authorList>
    </citation>
    <scope>NUCLEOTIDE SEQUENCE [LARGE SCALE GENOMIC DNA]</scope>
    <source>
        <strain evidence="16">B3_G15</strain>
    </source>
</reference>
<evidence type="ECO:0000256" key="3">
    <source>
        <dbReference type="ARBA" id="ARBA00005404"/>
    </source>
</evidence>
<keyword evidence="7" id="KW-0677">Repeat</keyword>
<dbReference type="EMBL" id="QMQA01000014">
    <property type="protein sequence ID" value="RLE15179.1"/>
    <property type="molecule type" value="Genomic_DNA"/>
</dbReference>
<evidence type="ECO:0000259" key="15">
    <source>
        <dbReference type="PROSITE" id="PS51379"/>
    </source>
</evidence>
<feature type="domain" description="4Fe-4S ferredoxin-type" evidence="15">
    <location>
        <begin position="155"/>
        <end position="184"/>
    </location>
</feature>
<evidence type="ECO:0000256" key="12">
    <source>
        <dbReference type="ARBA" id="ARBA00023136"/>
    </source>
</evidence>
<dbReference type="PROSITE" id="PS00641">
    <property type="entry name" value="COMPLEX1_75K_1"/>
    <property type="match status" value="1"/>
</dbReference>
<keyword evidence="6" id="KW-0479">Metal-binding</keyword>
<dbReference type="PANTHER" id="PTHR24960">
    <property type="entry name" value="PHOTOSYSTEM I IRON-SULFUR CENTER-RELATED"/>
    <property type="match status" value="1"/>
</dbReference>
<organism evidence="16 17">
    <name type="scientific">Aerophobetes bacterium</name>
    <dbReference type="NCBI Taxonomy" id="2030807"/>
    <lineage>
        <taxon>Bacteria</taxon>
        <taxon>Candidatus Aerophobota</taxon>
    </lineage>
</organism>
<evidence type="ECO:0000313" key="17">
    <source>
        <dbReference type="Proteomes" id="UP000280417"/>
    </source>
</evidence>
<protein>
    <submittedName>
        <fullName evidence="16">Uncharacterized protein</fullName>
    </submittedName>
</protein>
<dbReference type="CDD" id="cd00207">
    <property type="entry name" value="fer2"/>
    <property type="match status" value="1"/>
</dbReference>